<keyword evidence="7" id="KW-1185">Reference proteome</keyword>
<dbReference type="FunFam" id="3.40.50.300:FF:001809">
    <property type="entry name" value="Si:ch1073-365p7.2"/>
    <property type="match status" value="1"/>
</dbReference>
<evidence type="ECO:0000256" key="4">
    <source>
        <dbReference type="SAM" id="MobiDB-lite"/>
    </source>
</evidence>
<comment type="similarity">
    <text evidence="1">Belongs to the TRAFAC class TrmE-Era-EngA-EngB-Septin-like GTPase superfamily. AIG1/Toc34/Toc159-like paraseptin GTPase family. IAN subfamily.</text>
</comment>
<dbReference type="GO" id="GO:0005525">
    <property type="term" value="F:GTP binding"/>
    <property type="evidence" value="ECO:0007669"/>
    <property type="project" value="UniProtKB-KW"/>
</dbReference>
<organism evidence="6 7">
    <name type="scientific">Onychostoma macrolepis</name>
    <dbReference type="NCBI Taxonomy" id="369639"/>
    <lineage>
        <taxon>Eukaryota</taxon>
        <taxon>Metazoa</taxon>
        <taxon>Chordata</taxon>
        <taxon>Craniata</taxon>
        <taxon>Vertebrata</taxon>
        <taxon>Euteleostomi</taxon>
        <taxon>Actinopterygii</taxon>
        <taxon>Neopterygii</taxon>
        <taxon>Teleostei</taxon>
        <taxon>Ostariophysi</taxon>
        <taxon>Cypriniformes</taxon>
        <taxon>Cyprinidae</taxon>
        <taxon>Acrossocheilinae</taxon>
        <taxon>Onychostoma</taxon>
    </lineage>
</organism>
<evidence type="ECO:0000256" key="2">
    <source>
        <dbReference type="ARBA" id="ARBA00022741"/>
    </source>
</evidence>
<dbReference type="PANTHER" id="PTHR10903:SF107">
    <property type="entry name" value="GTPASE IMAP FAMILY MEMBER 4-LIKE-RELATED"/>
    <property type="match status" value="1"/>
</dbReference>
<dbReference type="PANTHER" id="PTHR10903">
    <property type="entry name" value="GTPASE, IMAP FAMILY MEMBER-RELATED"/>
    <property type="match status" value="1"/>
</dbReference>
<dbReference type="InterPro" id="IPR045058">
    <property type="entry name" value="GIMA/IAN/Toc"/>
</dbReference>
<dbReference type="PROSITE" id="PS51720">
    <property type="entry name" value="G_AIG1"/>
    <property type="match status" value="2"/>
</dbReference>
<accession>A0A7J6CKR0</accession>
<keyword evidence="2" id="KW-0547">Nucleotide-binding</keyword>
<evidence type="ECO:0000256" key="1">
    <source>
        <dbReference type="ARBA" id="ARBA00008535"/>
    </source>
</evidence>
<dbReference type="SUPFAM" id="SSF52540">
    <property type="entry name" value="P-loop containing nucleoside triphosphate hydrolases"/>
    <property type="match status" value="2"/>
</dbReference>
<evidence type="ECO:0000259" key="5">
    <source>
        <dbReference type="PROSITE" id="PS51720"/>
    </source>
</evidence>
<dbReference type="EMBL" id="JAAMOB010000011">
    <property type="protein sequence ID" value="KAF4107746.1"/>
    <property type="molecule type" value="Genomic_DNA"/>
</dbReference>
<feature type="domain" description="AIG1-type G" evidence="5">
    <location>
        <begin position="257"/>
        <end position="455"/>
    </location>
</feature>
<dbReference type="InterPro" id="IPR027417">
    <property type="entry name" value="P-loop_NTPase"/>
</dbReference>
<dbReference type="Pfam" id="PF04548">
    <property type="entry name" value="AIG1"/>
    <property type="match status" value="2"/>
</dbReference>
<dbReference type="Gene3D" id="3.40.50.300">
    <property type="entry name" value="P-loop containing nucleotide triphosphate hydrolases"/>
    <property type="match status" value="2"/>
</dbReference>
<proteinExistence type="inferred from homology"/>
<comment type="caution">
    <text evidence="6">The sequence shown here is derived from an EMBL/GenBank/DDBJ whole genome shotgun (WGS) entry which is preliminary data.</text>
</comment>
<name>A0A7J6CKR0_9TELE</name>
<feature type="region of interest" description="Disordered" evidence="4">
    <location>
        <begin position="500"/>
        <end position="520"/>
    </location>
</feature>
<gene>
    <name evidence="6" type="ORF">G5714_012110</name>
</gene>
<dbReference type="InterPro" id="IPR006703">
    <property type="entry name" value="G_AIG1"/>
</dbReference>
<dbReference type="AlphaFoldDB" id="A0A7J6CKR0"/>
<feature type="region of interest" description="Disordered" evidence="4">
    <location>
        <begin position="570"/>
        <end position="592"/>
    </location>
</feature>
<keyword evidence="3" id="KW-0342">GTP-binding</keyword>
<evidence type="ECO:0000256" key="3">
    <source>
        <dbReference type="ARBA" id="ARBA00023134"/>
    </source>
</evidence>
<dbReference type="Proteomes" id="UP000579812">
    <property type="component" value="Unassembled WGS sequence"/>
</dbReference>
<reference evidence="6 7" key="1">
    <citation type="submission" date="2020-04" db="EMBL/GenBank/DDBJ databases">
        <title>Chromosome-level genome assembly of a cyprinid fish Onychostoma macrolepis by integration of Nanopore Sequencing, Bionano and Hi-C technology.</title>
        <authorList>
            <person name="Wang D."/>
        </authorList>
    </citation>
    <scope>NUCLEOTIDE SEQUENCE [LARGE SCALE GENOMIC DNA]</scope>
    <source>
        <strain evidence="6">SWU-2019</strain>
        <tissue evidence="6">Muscle</tissue>
    </source>
</reference>
<evidence type="ECO:0000313" key="6">
    <source>
        <dbReference type="EMBL" id="KAF4107746.1"/>
    </source>
</evidence>
<protein>
    <recommendedName>
        <fullName evidence="5">AIG1-type G domain-containing protein</fullName>
    </recommendedName>
</protein>
<feature type="domain" description="AIG1-type G" evidence="5">
    <location>
        <begin position="25"/>
        <end position="222"/>
    </location>
</feature>
<sequence length="592" mass="68106">MSTPLWQPTGFVWITHKKARKMGPEIRAVVLGWQNKASDKASVINSILDDEVETDIYFVKSVRKDGEVNGRKITLINTVCWWENFDLKDSPEVVKQELVCSVFLCEPGPHVFLIVINLSLPFTEENRLSIEEHLGLFGERIWKHTIVIFTGADSVKDKSTEQHIQNQGEDLQVILQRCGGRYHAFDFRNKSDAVKELLVKIDDVVAANDGKHFETHDDVLLDFQRKRNKNKEKAESRQKTVQDKRHLLKKLNAVAPLSELRIVLLGWILSGKSSTANTIINQEIFPIGRTRKCTSHTGVVNGRSVTVMDTPGWWKYFFDPEYRRAAILENVGQSEQMQFPHAMILVIPGETSFKPEQKRIVKEYMATLGEDVWKHTIVLFTWSDRFPDISIEQHIESEGEALQWLIQKCRNRYHVFDNSNKNNRDQVTELLQKIDEMVAENSLFCLNPQCAAEENIHDTDTQQDEEISLDVDHVLQLLQQEIRNRFKGIKSRLKHLGMDSTGCTETRSHRSISDPPNFSADEKLKEKMRREGSRWEVTLMDTFLNNQNPEASSDSHEKVVGWLQRCDEYSSVGYGTSSNISSLEDPEPRDKT</sequence>
<evidence type="ECO:0000313" key="7">
    <source>
        <dbReference type="Proteomes" id="UP000579812"/>
    </source>
</evidence>
<feature type="compositionally biased region" description="Polar residues" evidence="4">
    <location>
        <begin position="573"/>
        <end position="582"/>
    </location>
</feature>